<dbReference type="PRINTS" id="PR00368">
    <property type="entry name" value="FADPNR"/>
</dbReference>
<dbReference type="EC" id="1.8.1.4" evidence="3 16"/>
<dbReference type="NCBIfam" id="TIGR01350">
    <property type="entry name" value="lipoamide_DH"/>
    <property type="match status" value="1"/>
</dbReference>
<dbReference type="KEGG" id="clt:CM240_2806"/>
<dbReference type="PIRSF" id="PIRSF000350">
    <property type="entry name" value="Mercury_reductase_MerA"/>
    <property type="match status" value="1"/>
</dbReference>
<evidence type="ECO:0000256" key="10">
    <source>
        <dbReference type="ARBA" id="ARBA00023157"/>
    </source>
</evidence>
<keyword evidence="5" id="KW-0963">Cytoplasm</keyword>
<comment type="similarity">
    <text evidence="2 16">Belongs to the class-I pyridine nucleotide-disulfide oxidoreductase family.</text>
</comment>
<dbReference type="InterPro" id="IPR006258">
    <property type="entry name" value="Lipoamide_DH"/>
</dbReference>
<dbReference type="InterPro" id="IPR001100">
    <property type="entry name" value="Pyr_nuc-diS_OxRdtase"/>
</dbReference>
<dbReference type="EMBL" id="HG917869">
    <property type="protein sequence ID" value="CDM69923.1"/>
    <property type="molecule type" value="Genomic_DNA"/>
</dbReference>
<evidence type="ECO:0000256" key="11">
    <source>
        <dbReference type="ARBA" id="ARBA00023284"/>
    </source>
</evidence>
<proteinExistence type="inferred from homology"/>
<dbReference type="InterPro" id="IPR004099">
    <property type="entry name" value="Pyr_nucl-diS_OxRdtase_dimer"/>
</dbReference>
<keyword evidence="8 16" id="KW-0560">Oxidoreductase</keyword>
<dbReference type="Gene3D" id="3.30.390.30">
    <property type="match status" value="1"/>
</dbReference>
<dbReference type="GO" id="GO:0050660">
    <property type="term" value="F:flavin adenine dinucleotide binding"/>
    <property type="evidence" value="ECO:0007669"/>
    <property type="project" value="InterPro"/>
</dbReference>
<keyword evidence="20" id="KW-1185">Reference proteome</keyword>
<keyword evidence="10" id="KW-1015">Disulfide bond</keyword>
<dbReference type="InterPro" id="IPR023753">
    <property type="entry name" value="FAD/NAD-binding_dom"/>
</dbReference>
<evidence type="ECO:0000256" key="6">
    <source>
        <dbReference type="ARBA" id="ARBA00022630"/>
    </source>
</evidence>
<name>W6RZP6_9CLOT</name>
<comment type="cofactor">
    <cofactor evidence="14 16">
        <name>FAD</name>
        <dbReference type="ChEBI" id="CHEBI:57692"/>
    </cofactor>
    <text evidence="14 16">Binds 1 FAD per subunit.</text>
</comment>
<reference evidence="19 20" key="1">
    <citation type="submission" date="2013-11" db="EMBL/GenBank/DDBJ databases">
        <title>Complete genome sequence of Clostridum sp. M2/40.</title>
        <authorList>
            <person name="Wibberg D."/>
            <person name="Puehler A."/>
            <person name="Schlueter A."/>
        </authorList>
    </citation>
    <scope>NUCLEOTIDE SEQUENCE [LARGE SCALE GENOMIC DNA]</scope>
    <source>
        <strain evidence="20">M2/40</strain>
    </source>
</reference>
<dbReference type="HOGENOM" id="CLU_016755_0_3_9"/>
<comment type="miscellaneous">
    <text evidence="16">The active site is a redox-active disulfide bond.</text>
</comment>
<evidence type="ECO:0000256" key="13">
    <source>
        <dbReference type="PIRSR" id="PIRSR000350-2"/>
    </source>
</evidence>
<protein>
    <recommendedName>
        <fullName evidence="4 16">Dihydrolipoyl dehydrogenase</fullName>
        <ecNumber evidence="3 16">1.8.1.4</ecNumber>
    </recommendedName>
</protein>
<dbReference type="OrthoDB" id="9807946at2"/>
<feature type="binding site" evidence="14">
    <location>
        <begin position="142"/>
        <end position="144"/>
    </location>
    <ligand>
        <name>FAD</name>
        <dbReference type="ChEBI" id="CHEBI:57692"/>
    </ligand>
</feature>
<feature type="binding site" evidence="14">
    <location>
        <position position="270"/>
    </location>
    <ligand>
        <name>NAD(+)</name>
        <dbReference type="ChEBI" id="CHEBI:57540"/>
    </ligand>
</feature>
<dbReference type="SUPFAM" id="SSF55424">
    <property type="entry name" value="FAD/NAD-linked reductases, dimerisation (C-terminal) domain"/>
    <property type="match status" value="1"/>
</dbReference>
<evidence type="ECO:0000256" key="16">
    <source>
        <dbReference type="RuleBase" id="RU003692"/>
    </source>
</evidence>
<dbReference type="Pfam" id="PF02852">
    <property type="entry name" value="Pyr_redox_dim"/>
    <property type="match status" value="1"/>
</dbReference>
<evidence type="ECO:0000256" key="2">
    <source>
        <dbReference type="ARBA" id="ARBA00007532"/>
    </source>
</evidence>
<dbReference type="PANTHER" id="PTHR22912:SF217">
    <property type="entry name" value="DIHYDROLIPOYL DEHYDROGENASE"/>
    <property type="match status" value="1"/>
</dbReference>
<dbReference type="PROSITE" id="PS00076">
    <property type="entry name" value="PYRIDINE_REDOX_1"/>
    <property type="match status" value="1"/>
</dbReference>
<feature type="domain" description="FAD/NAD(P)-binding" evidence="18">
    <location>
        <begin position="5"/>
        <end position="325"/>
    </location>
</feature>
<evidence type="ECO:0000256" key="9">
    <source>
        <dbReference type="ARBA" id="ARBA00023027"/>
    </source>
</evidence>
<evidence type="ECO:0000259" key="17">
    <source>
        <dbReference type="Pfam" id="PF02852"/>
    </source>
</evidence>
<dbReference type="STRING" id="1216932.CM240_2806"/>
<sequence>MDTNYDLIVIGAGPGGYVAAIKAAKLGMKVAVIEKGELGGTCLNRGCIPTKSLIHATELYRKMQHSEEYGIIHSEISYDIEKIFSYKDGVLEKLRGGIGQLFKANNITLFKGTAKIFKDNIVKVRTCDDLIELKGTKILIATGSKPAIPKIPGVNTPGVVTSDDLLTNPNINCDNLIIIGGGVISVEFATIFASLGKNVTIIEAMSRILPSMDKEISQNLKMILKKRNVNIHTNAMVESISKENDKLICSFKEKEKLHTVEGNSILLAIGRSSSIDDLFDTSICIDTERNKILVNEDFETSIKGIYAIGDVIKGIQLAHVASAQGIVAVEKMNGIVPTLNLDVIPSCVYTDPEIASVGITEEEAKDMGIPVVVGKTITSSNGKAILSNDERGFIKVIFTKDYHAIIGAQMMCSRATDMIGELSTAIANKLTDKDLTKAMKAHPTYNEALVEAVEDAFGKSIHSRIKK</sequence>
<evidence type="ECO:0000313" key="20">
    <source>
        <dbReference type="Proteomes" id="UP000019426"/>
    </source>
</evidence>
<dbReference type="FunFam" id="3.30.390.30:FF:000001">
    <property type="entry name" value="Dihydrolipoyl dehydrogenase"/>
    <property type="match status" value="1"/>
</dbReference>
<dbReference type="GO" id="GO:0006103">
    <property type="term" value="P:2-oxoglutarate metabolic process"/>
    <property type="evidence" value="ECO:0007669"/>
    <property type="project" value="TreeGrafter"/>
</dbReference>
<dbReference type="GO" id="GO:0005737">
    <property type="term" value="C:cytoplasm"/>
    <property type="evidence" value="ECO:0007669"/>
    <property type="project" value="UniProtKB-SubCell"/>
</dbReference>
<evidence type="ECO:0000256" key="5">
    <source>
        <dbReference type="ARBA" id="ARBA00022490"/>
    </source>
</evidence>
<feature type="binding site" evidence="14">
    <location>
        <position position="51"/>
    </location>
    <ligand>
        <name>FAD</name>
        <dbReference type="ChEBI" id="CHEBI:57692"/>
    </ligand>
</feature>
<dbReference type="InterPro" id="IPR012999">
    <property type="entry name" value="Pyr_OxRdtase_I_AS"/>
</dbReference>
<evidence type="ECO:0000256" key="4">
    <source>
        <dbReference type="ARBA" id="ARBA00016961"/>
    </source>
</evidence>
<dbReference type="Gene3D" id="3.50.50.60">
    <property type="entry name" value="FAD/NAD(P)-binding domain"/>
    <property type="match status" value="2"/>
</dbReference>
<keyword evidence="7 14" id="KW-0274">FAD</keyword>
<feature type="binding site" evidence="14">
    <location>
        <position position="310"/>
    </location>
    <ligand>
        <name>FAD</name>
        <dbReference type="ChEBI" id="CHEBI:57692"/>
    </ligand>
</feature>
<evidence type="ECO:0000259" key="18">
    <source>
        <dbReference type="Pfam" id="PF07992"/>
    </source>
</evidence>
<evidence type="ECO:0000256" key="8">
    <source>
        <dbReference type="ARBA" id="ARBA00023002"/>
    </source>
</evidence>
<dbReference type="InterPro" id="IPR016156">
    <property type="entry name" value="FAD/NAD-linked_Rdtase_dimer_sf"/>
</dbReference>
<evidence type="ECO:0000313" key="19">
    <source>
        <dbReference type="EMBL" id="CDM69923.1"/>
    </source>
</evidence>
<dbReference type="PANTHER" id="PTHR22912">
    <property type="entry name" value="DISULFIDE OXIDOREDUCTASE"/>
    <property type="match status" value="1"/>
</dbReference>
<evidence type="ECO:0000256" key="7">
    <source>
        <dbReference type="ARBA" id="ARBA00022827"/>
    </source>
</evidence>
<dbReference type="RefSeq" id="WP_044040109.1">
    <property type="nucleotide sequence ID" value="NZ_HG917869.1"/>
</dbReference>
<dbReference type="PATRIC" id="fig|1216932.3.peg.2768"/>
<feature type="domain" description="Pyridine nucleotide-disulphide oxidoreductase dimerisation" evidence="17">
    <location>
        <begin position="344"/>
        <end position="452"/>
    </location>
</feature>
<keyword evidence="6 16" id="KW-0285">Flavoprotein</keyword>
<dbReference type="PRINTS" id="PR00411">
    <property type="entry name" value="PNDRDTASEI"/>
</dbReference>
<dbReference type="InterPro" id="IPR050151">
    <property type="entry name" value="Class-I_Pyr_Nuc-Dis_Oxidored"/>
</dbReference>
<comment type="catalytic activity">
    <reaction evidence="12 16">
        <text>N(6)-[(R)-dihydrolipoyl]-L-lysyl-[protein] + NAD(+) = N(6)-[(R)-lipoyl]-L-lysyl-[protein] + NADH + H(+)</text>
        <dbReference type="Rhea" id="RHEA:15045"/>
        <dbReference type="Rhea" id="RHEA-COMP:10474"/>
        <dbReference type="Rhea" id="RHEA-COMP:10475"/>
        <dbReference type="ChEBI" id="CHEBI:15378"/>
        <dbReference type="ChEBI" id="CHEBI:57540"/>
        <dbReference type="ChEBI" id="CHEBI:57945"/>
        <dbReference type="ChEBI" id="CHEBI:83099"/>
        <dbReference type="ChEBI" id="CHEBI:83100"/>
        <dbReference type="EC" id="1.8.1.4"/>
    </reaction>
</comment>
<evidence type="ECO:0000256" key="3">
    <source>
        <dbReference type="ARBA" id="ARBA00012608"/>
    </source>
</evidence>
<accession>W6RZP6</accession>
<dbReference type="AlphaFoldDB" id="W6RZP6"/>
<evidence type="ECO:0000256" key="12">
    <source>
        <dbReference type="ARBA" id="ARBA00049187"/>
    </source>
</evidence>
<evidence type="ECO:0000256" key="14">
    <source>
        <dbReference type="PIRSR" id="PIRSR000350-3"/>
    </source>
</evidence>
<feature type="disulfide bond" description="Redox-active" evidence="15">
    <location>
        <begin position="42"/>
        <end position="47"/>
    </location>
</feature>
<feature type="active site" description="Proton acceptor" evidence="13">
    <location>
        <position position="442"/>
    </location>
</feature>
<dbReference type="GO" id="GO:0004148">
    <property type="term" value="F:dihydrolipoyl dehydrogenase (NADH) activity"/>
    <property type="evidence" value="ECO:0007669"/>
    <property type="project" value="UniProtKB-EC"/>
</dbReference>
<dbReference type="Proteomes" id="UP000019426">
    <property type="component" value="Chromosome M2/40_rep2"/>
</dbReference>
<dbReference type="Pfam" id="PF07992">
    <property type="entry name" value="Pyr_redox_2"/>
    <property type="match status" value="1"/>
</dbReference>
<keyword evidence="9 14" id="KW-0520">NAD</keyword>
<dbReference type="eggNOG" id="COG1249">
    <property type="taxonomic scope" value="Bacteria"/>
</dbReference>
<comment type="subcellular location">
    <subcellularLocation>
        <location evidence="1">Cytoplasm</location>
    </subcellularLocation>
</comment>
<organism evidence="19 20">
    <name type="scientific">Clostridium bornimense</name>
    <dbReference type="NCBI Taxonomy" id="1216932"/>
    <lineage>
        <taxon>Bacteria</taxon>
        <taxon>Bacillati</taxon>
        <taxon>Bacillota</taxon>
        <taxon>Clostridia</taxon>
        <taxon>Eubacteriales</taxon>
        <taxon>Clostridiaceae</taxon>
        <taxon>Clostridium</taxon>
    </lineage>
</organism>
<evidence type="ECO:0000256" key="15">
    <source>
        <dbReference type="PIRSR" id="PIRSR000350-4"/>
    </source>
</evidence>
<keyword evidence="14" id="KW-0547">Nucleotide-binding</keyword>
<keyword evidence="11 16" id="KW-0676">Redox-active center</keyword>
<evidence type="ECO:0000256" key="1">
    <source>
        <dbReference type="ARBA" id="ARBA00004496"/>
    </source>
</evidence>
<feature type="binding site" evidence="14">
    <location>
        <begin position="180"/>
        <end position="187"/>
    </location>
    <ligand>
        <name>NAD(+)</name>
        <dbReference type="ChEBI" id="CHEBI:57540"/>
    </ligand>
</feature>
<dbReference type="SUPFAM" id="SSF51905">
    <property type="entry name" value="FAD/NAD(P)-binding domain"/>
    <property type="match status" value="1"/>
</dbReference>
<feature type="binding site" evidence="14">
    <location>
        <position position="203"/>
    </location>
    <ligand>
        <name>NAD(+)</name>
        <dbReference type="ChEBI" id="CHEBI:57540"/>
    </ligand>
</feature>
<gene>
    <name evidence="19" type="ORF">CM240_2806</name>
</gene>
<dbReference type="InterPro" id="IPR036188">
    <property type="entry name" value="FAD/NAD-bd_sf"/>
</dbReference>